<evidence type="ECO:0000256" key="10">
    <source>
        <dbReference type="ARBA" id="ARBA00022918"/>
    </source>
</evidence>
<dbReference type="GO" id="GO:0046872">
    <property type="term" value="F:metal ion binding"/>
    <property type="evidence" value="ECO:0007669"/>
    <property type="project" value="UniProtKB-KW"/>
</dbReference>
<evidence type="ECO:0000256" key="7">
    <source>
        <dbReference type="ARBA" id="ARBA00022723"/>
    </source>
</evidence>
<evidence type="ECO:0000256" key="3">
    <source>
        <dbReference type="ARBA" id="ARBA00016182"/>
    </source>
</evidence>
<feature type="domain" description="Reverse transcriptase" evidence="14">
    <location>
        <begin position="403"/>
        <end position="704"/>
    </location>
</feature>
<evidence type="ECO:0000313" key="16">
    <source>
        <dbReference type="Proteomes" id="UP000236544"/>
    </source>
</evidence>
<organism evidence="15 16">
    <name type="scientific">Lachancea quebecensis</name>
    <dbReference type="NCBI Taxonomy" id="1654605"/>
    <lineage>
        <taxon>Eukaryota</taxon>
        <taxon>Fungi</taxon>
        <taxon>Dikarya</taxon>
        <taxon>Ascomycota</taxon>
        <taxon>Saccharomycotina</taxon>
        <taxon>Saccharomycetes</taxon>
        <taxon>Saccharomycetales</taxon>
        <taxon>Saccharomycetaceae</taxon>
        <taxon>Lachancea</taxon>
    </lineage>
</organism>
<evidence type="ECO:0000256" key="9">
    <source>
        <dbReference type="ARBA" id="ARBA00022895"/>
    </source>
</evidence>
<keyword evidence="7 13" id="KW-0479">Metal-binding</keyword>
<evidence type="ECO:0000256" key="6">
    <source>
        <dbReference type="ARBA" id="ARBA00022695"/>
    </source>
</evidence>
<evidence type="ECO:0000256" key="13">
    <source>
        <dbReference type="RuleBase" id="RU365061"/>
    </source>
</evidence>
<dbReference type="Pfam" id="PF12009">
    <property type="entry name" value="Telomerase_RBD"/>
    <property type="match status" value="1"/>
</dbReference>
<reference evidence="16" key="1">
    <citation type="submission" date="2015-10" db="EMBL/GenBank/DDBJ databases">
        <authorList>
            <person name="Devillers H."/>
        </authorList>
    </citation>
    <scope>NUCLEOTIDE SEQUENCE [LARGE SCALE GENOMIC DNA]</scope>
</reference>
<dbReference type="GO" id="GO:0000781">
    <property type="term" value="C:chromosome, telomeric region"/>
    <property type="evidence" value="ECO:0007669"/>
    <property type="project" value="UniProtKB-SubCell"/>
</dbReference>
<evidence type="ECO:0000256" key="4">
    <source>
        <dbReference type="ARBA" id="ARBA00022454"/>
    </source>
</evidence>
<dbReference type="CDD" id="cd01648">
    <property type="entry name" value="TERT"/>
    <property type="match status" value="1"/>
</dbReference>
<protein>
    <recommendedName>
        <fullName evidence="3 13">Telomerase reverse transcriptase</fullName>
        <ecNumber evidence="2 13">2.7.7.49</ecNumber>
    </recommendedName>
    <alternativeName>
        <fullName evidence="13">Telomerase catalytic subunit</fullName>
    </alternativeName>
</protein>
<accession>A0A0P1KRT3</accession>
<evidence type="ECO:0000256" key="5">
    <source>
        <dbReference type="ARBA" id="ARBA00022679"/>
    </source>
</evidence>
<dbReference type="InterPro" id="IPR000477">
    <property type="entry name" value="RT_dom"/>
</dbReference>
<evidence type="ECO:0000259" key="14">
    <source>
        <dbReference type="PROSITE" id="PS50878"/>
    </source>
</evidence>
<sequence>MKSLREFIWQCAEGGNDPELTKQTTGSWERADESFKEATYHYFVTANPTYWEVPSVHVNDQASVVDQCVTFLVEKKVYNNVLTFGYKAASHSQVSSALHCQSTNLNVTRLKCGIWKTLFGVLGSKRFVELIINHSIFESSGTTYTQITGVVPREQERAGFAQCRSSNKGQKYLDNSSFLYKNKGKYTPSQVMPCSPEALWEQIFQIDWKDFRLPHHSQLVRVRQLLSRVIRNHRRIRYHHVLNKICPRTGVFNKTGNRECETDIKLVSRFLVVIVEKTFPLEFFGSKYNRCKILSKIRPLLQLKLHGRMPLSMVTEGFRTGDIVWLGKNPKTGSRTAHSLQEIVVQLIEWVFKKFISSVICSVFHCCEISATREIVFFRFDVWKSMADPFLRTYALNYLKKKNEYCGCNGARKANHGCLRLVPKRKKMQFRVIFVPLRDCEPEKIAQHEEFIRKTIKPTICILQFLASEASPSTKKLSSPSDIASTICLFKGALKKTYGCVPKLYFIKFDIESCYDSIPAYRAVEVIEKHLTSHSEFFVRSQSYFDPDKGTSKRFSTLNARPFAHDGGVAIDKVQTAHFTGHEVLATVKSEIEKSAIIYEGKCYTRKKGIFQGASLSAAIVDLFYSDLVENESVFAGGKNSENLVLRLADDFLVLSTSKSYIESVERTVCAGFQEYNAVSNRDKILTHASLRESEYVRFCAMDLNLKSLEVLKHTETLSTMCVFSGSTRNLYHKLSCNFQRVLSNDLTDPNLNSLDTILKQIFFASTNVAESFCLSYVGKPAPFHGFMDFINKLTKIADESCKRIFKAQGYSSNARKIVYSVFMKFLKQNKMRVQNTSYVFRTLSQVIKTQTRTKKT</sequence>
<dbReference type="PROSITE" id="PS50878">
    <property type="entry name" value="RT_POL"/>
    <property type="match status" value="1"/>
</dbReference>
<comment type="function">
    <text evidence="13">Telomerase is a ribonucleoprotein enzyme essential for the replication of chromosome termini in most eukaryotes. It elongates telomeres. It is a reverse transcriptase that adds simple sequence repeats to chromosome ends by copying a template sequence within the RNA component of the enzyme.</text>
</comment>
<dbReference type="PANTHER" id="PTHR12066">
    <property type="entry name" value="TELOMERASE REVERSE TRANSCRIPTASE"/>
    <property type="match status" value="1"/>
</dbReference>
<dbReference type="GO" id="GO:0042162">
    <property type="term" value="F:telomeric DNA binding"/>
    <property type="evidence" value="ECO:0007669"/>
    <property type="project" value="TreeGrafter"/>
</dbReference>
<dbReference type="GO" id="GO:0070034">
    <property type="term" value="F:telomerase RNA binding"/>
    <property type="evidence" value="ECO:0007669"/>
    <property type="project" value="TreeGrafter"/>
</dbReference>
<keyword evidence="8 13" id="KW-0460">Magnesium</keyword>
<dbReference type="Pfam" id="PF11474">
    <property type="entry name" value="TEN_TERT"/>
    <property type="match status" value="1"/>
</dbReference>
<dbReference type="InterPro" id="IPR021891">
    <property type="entry name" value="Telomerase_RBD"/>
</dbReference>
<dbReference type="SMART" id="SM00975">
    <property type="entry name" value="Telomerase_RBD"/>
    <property type="match status" value="1"/>
</dbReference>
<keyword evidence="4 13" id="KW-0158">Chromosome</keyword>
<evidence type="ECO:0000256" key="12">
    <source>
        <dbReference type="ARBA" id="ARBA00048173"/>
    </source>
</evidence>
<dbReference type="Proteomes" id="UP000236544">
    <property type="component" value="Unassembled WGS sequence"/>
</dbReference>
<evidence type="ECO:0000256" key="2">
    <source>
        <dbReference type="ARBA" id="ARBA00012493"/>
    </source>
</evidence>
<dbReference type="PANTHER" id="PTHR12066:SF0">
    <property type="entry name" value="TELOMERASE REVERSE TRANSCRIPTASE"/>
    <property type="match status" value="1"/>
</dbReference>
<keyword evidence="16" id="KW-1185">Reference proteome</keyword>
<keyword evidence="11 13" id="KW-0539">Nucleus</keyword>
<evidence type="ECO:0000313" key="15">
    <source>
        <dbReference type="EMBL" id="CUS22898.1"/>
    </source>
</evidence>
<dbReference type="GO" id="GO:0007004">
    <property type="term" value="P:telomere maintenance via telomerase"/>
    <property type="evidence" value="ECO:0007669"/>
    <property type="project" value="TreeGrafter"/>
</dbReference>
<keyword evidence="6 13" id="KW-0548">Nucleotidyltransferase</keyword>
<dbReference type="PRINTS" id="PR01365">
    <property type="entry name" value="TELOMERASERT"/>
</dbReference>
<dbReference type="GO" id="GO:0000333">
    <property type="term" value="C:telomerase catalytic core complex"/>
    <property type="evidence" value="ECO:0007669"/>
    <property type="project" value="TreeGrafter"/>
</dbReference>
<dbReference type="EC" id="2.7.7.49" evidence="2 13"/>
<proteinExistence type="inferred from homology"/>
<dbReference type="Gene3D" id="1.10.132.70">
    <property type="match status" value="1"/>
</dbReference>
<dbReference type="EMBL" id="LN890573">
    <property type="protein sequence ID" value="CUS22898.1"/>
    <property type="molecule type" value="Genomic_DNA"/>
</dbReference>
<keyword evidence="5 13" id="KW-0808">Transferase</keyword>
<keyword evidence="10 13" id="KW-0695">RNA-directed DNA polymerase</keyword>
<dbReference type="GO" id="GO:0003720">
    <property type="term" value="F:telomerase activity"/>
    <property type="evidence" value="ECO:0007669"/>
    <property type="project" value="InterPro"/>
</dbReference>
<name>A0A0P1KRT3_9SACH</name>
<comment type="subcellular location">
    <subcellularLocation>
        <location evidence="13">Nucleus</location>
    </subcellularLocation>
    <subcellularLocation>
        <location evidence="13">Chromosome</location>
        <location evidence="13">Telomere</location>
    </subcellularLocation>
</comment>
<evidence type="ECO:0000256" key="8">
    <source>
        <dbReference type="ARBA" id="ARBA00022842"/>
    </source>
</evidence>
<gene>
    <name evidence="15" type="ORF">LAQU0_S07e02630g</name>
</gene>
<dbReference type="InterPro" id="IPR003545">
    <property type="entry name" value="Telomerase_RT"/>
</dbReference>
<dbReference type="AlphaFoldDB" id="A0A0P1KRT3"/>
<evidence type="ECO:0000256" key="1">
    <source>
        <dbReference type="ARBA" id="ARBA00008001"/>
    </source>
</evidence>
<comment type="catalytic activity">
    <reaction evidence="12 13">
        <text>DNA(n) + a 2'-deoxyribonucleoside 5'-triphosphate = DNA(n+1) + diphosphate</text>
        <dbReference type="Rhea" id="RHEA:22508"/>
        <dbReference type="Rhea" id="RHEA-COMP:17339"/>
        <dbReference type="Rhea" id="RHEA-COMP:17340"/>
        <dbReference type="ChEBI" id="CHEBI:33019"/>
        <dbReference type="ChEBI" id="CHEBI:61560"/>
        <dbReference type="ChEBI" id="CHEBI:173112"/>
        <dbReference type="EC" id="2.7.7.49"/>
    </reaction>
</comment>
<comment type="similarity">
    <text evidence="1 13">Belongs to the reverse transcriptase family. Telomerase subfamily.</text>
</comment>
<dbReference type="OrthoDB" id="289721at2759"/>
<dbReference type="InterPro" id="IPR049915">
    <property type="entry name" value="TERT_TEN"/>
</dbReference>
<keyword evidence="9 13" id="KW-0779">Telomere</keyword>
<evidence type="ECO:0000256" key="11">
    <source>
        <dbReference type="ARBA" id="ARBA00023242"/>
    </source>
</evidence>